<evidence type="ECO:0000313" key="9">
    <source>
        <dbReference type="Proteomes" id="UP001183619"/>
    </source>
</evidence>
<dbReference type="InterPro" id="IPR050890">
    <property type="entry name" value="PTS_EIIA_component"/>
</dbReference>
<keyword evidence="5" id="KW-0598">Phosphotransferase system</keyword>
<keyword evidence="3" id="KW-0762">Sugar transport</keyword>
<protein>
    <submittedName>
        <fullName evidence="8">Glucose-specific phosphotransferase system IIA component</fullName>
    </submittedName>
</protein>
<dbReference type="InterPro" id="IPR011055">
    <property type="entry name" value="Dup_hybrid_motif"/>
</dbReference>
<comment type="caution">
    <text evidence="8">The sequence shown here is derived from an EMBL/GenBank/DDBJ whole genome shotgun (WGS) entry which is preliminary data.</text>
</comment>
<dbReference type="Gene3D" id="2.70.70.10">
    <property type="entry name" value="Glucose Permease (Domain IIA)"/>
    <property type="match status" value="1"/>
</dbReference>
<dbReference type="Proteomes" id="UP001183619">
    <property type="component" value="Unassembled WGS sequence"/>
</dbReference>
<evidence type="ECO:0000256" key="5">
    <source>
        <dbReference type="ARBA" id="ARBA00022683"/>
    </source>
</evidence>
<dbReference type="PROSITE" id="PS00371">
    <property type="entry name" value="PTS_EIIA_TYPE_1_HIS"/>
    <property type="match status" value="1"/>
</dbReference>
<keyword evidence="2" id="KW-0813">Transport</keyword>
<keyword evidence="6" id="KW-0418">Kinase</keyword>
<gene>
    <name evidence="8" type="ORF">J2S37_000330</name>
</gene>
<dbReference type="Pfam" id="PF00358">
    <property type="entry name" value="PTS_EIIA_1"/>
    <property type="match status" value="1"/>
</dbReference>
<evidence type="ECO:0000259" key="7">
    <source>
        <dbReference type="PROSITE" id="PS51093"/>
    </source>
</evidence>
<proteinExistence type="predicted"/>
<reference evidence="8 9" key="1">
    <citation type="submission" date="2023-07" db="EMBL/GenBank/DDBJ databases">
        <title>Sequencing the genomes of 1000 actinobacteria strains.</title>
        <authorList>
            <person name="Klenk H.-P."/>
        </authorList>
    </citation>
    <scope>NUCLEOTIDE SEQUENCE [LARGE SCALE GENOMIC DNA]</scope>
    <source>
        <strain evidence="8 9">DSM 44508</strain>
    </source>
</reference>
<evidence type="ECO:0000256" key="4">
    <source>
        <dbReference type="ARBA" id="ARBA00022679"/>
    </source>
</evidence>
<organism evidence="8 9">
    <name type="scientific">Corynebacterium felinum</name>
    <dbReference type="NCBI Taxonomy" id="131318"/>
    <lineage>
        <taxon>Bacteria</taxon>
        <taxon>Bacillati</taxon>
        <taxon>Actinomycetota</taxon>
        <taxon>Actinomycetes</taxon>
        <taxon>Mycobacteriales</taxon>
        <taxon>Corynebacteriaceae</taxon>
        <taxon>Corynebacterium</taxon>
    </lineage>
</organism>
<dbReference type="EMBL" id="JAVDYF010000001">
    <property type="protein sequence ID" value="MDR7353792.1"/>
    <property type="molecule type" value="Genomic_DNA"/>
</dbReference>
<evidence type="ECO:0000256" key="2">
    <source>
        <dbReference type="ARBA" id="ARBA00022448"/>
    </source>
</evidence>
<feature type="domain" description="PTS EIIA type-1" evidence="7">
    <location>
        <begin position="27"/>
        <end position="135"/>
    </location>
</feature>
<sequence>MFGWSKKKVDLLTPFPGTVMDVTAVPDQVFADEMLGPGVAVVPDESCQVLEVCAPVSGQIVTIFNTMHAFAIRDKNGVDVLVHIGLDTVALRGAGFEAFVSAGDSVKAGELVVRVDAAAVRRAGKSLITPVVLTNKKQVANVTAAAHKVQRDDVVAHVTLN</sequence>
<dbReference type="PANTHER" id="PTHR45008:SF1">
    <property type="entry name" value="PTS SYSTEM GLUCOSE-SPECIFIC EIIA COMPONENT"/>
    <property type="match status" value="1"/>
</dbReference>
<comment type="subcellular location">
    <subcellularLocation>
        <location evidence="1">Cytoplasm</location>
    </subcellularLocation>
</comment>
<dbReference type="InterPro" id="IPR001127">
    <property type="entry name" value="PTS_EIIA_1_perm"/>
</dbReference>
<accession>A0ABU2B598</accession>
<evidence type="ECO:0000256" key="6">
    <source>
        <dbReference type="ARBA" id="ARBA00022777"/>
    </source>
</evidence>
<keyword evidence="9" id="KW-1185">Reference proteome</keyword>
<name>A0ABU2B598_9CORY</name>
<evidence type="ECO:0000256" key="3">
    <source>
        <dbReference type="ARBA" id="ARBA00022597"/>
    </source>
</evidence>
<dbReference type="PANTHER" id="PTHR45008">
    <property type="entry name" value="PTS SYSTEM GLUCOSE-SPECIFIC EIIA COMPONENT"/>
    <property type="match status" value="1"/>
</dbReference>
<evidence type="ECO:0000313" key="8">
    <source>
        <dbReference type="EMBL" id="MDR7353792.1"/>
    </source>
</evidence>
<dbReference type="NCBIfam" id="TIGR00830">
    <property type="entry name" value="PTBA"/>
    <property type="match status" value="1"/>
</dbReference>
<dbReference type="SUPFAM" id="SSF51261">
    <property type="entry name" value="Duplicated hybrid motif"/>
    <property type="match status" value="1"/>
</dbReference>
<dbReference type="PROSITE" id="PS51093">
    <property type="entry name" value="PTS_EIIA_TYPE_1"/>
    <property type="match status" value="1"/>
</dbReference>
<evidence type="ECO:0000256" key="1">
    <source>
        <dbReference type="ARBA" id="ARBA00004496"/>
    </source>
</evidence>
<keyword evidence="4" id="KW-0808">Transferase</keyword>